<comment type="caution">
    <text evidence="3">The sequence shown here is derived from an EMBL/GenBank/DDBJ whole genome shotgun (WGS) entry which is preliminary data.</text>
</comment>
<dbReference type="Proteomes" id="UP000029644">
    <property type="component" value="Unassembled WGS sequence"/>
</dbReference>
<evidence type="ECO:0000313" key="3">
    <source>
        <dbReference type="EMBL" id="GAL64860.1"/>
    </source>
</evidence>
<dbReference type="Gene3D" id="2.60.120.1440">
    <property type="match status" value="1"/>
</dbReference>
<dbReference type="PANTHER" id="PTHR30273:SF2">
    <property type="entry name" value="PROTEIN FECR"/>
    <property type="match status" value="1"/>
</dbReference>
<feature type="domain" description="FecR protein" evidence="1">
    <location>
        <begin position="6"/>
        <end position="93"/>
    </location>
</feature>
<protein>
    <submittedName>
        <fullName evidence="3">Putative anti-sigma factor</fullName>
    </submittedName>
</protein>
<dbReference type="GO" id="GO:0016989">
    <property type="term" value="F:sigma factor antagonist activity"/>
    <property type="evidence" value="ECO:0007669"/>
    <property type="project" value="TreeGrafter"/>
</dbReference>
<organism evidence="3 4">
    <name type="scientific">Algibacter lectus</name>
    <dbReference type="NCBI Taxonomy" id="221126"/>
    <lineage>
        <taxon>Bacteria</taxon>
        <taxon>Pseudomonadati</taxon>
        <taxon>Bacteroidota</taxon>
        <taxon>Flavobacteriia</taxon>
        <taxon>Flavobacteriales</taxon>
        <taxon>Flavobacteriaceae</taxon>
        <taxon>Algibacter</taxon>
    </lineage>
</organism>
<dbReference type="AlphaFoldDB" id="A0A090VJC4"/>
<dbReference type="RefSeq" id="WP_193744014.1">
    <property type="nucleotide sequence ID" value="NZ_BBNQ01000024.1"/>
</dbReference>
<feature type="domain" description="Protein FecR C-terminal" evidence="2">
    <location>
        <begin position="137"/>
        <end position="202"/>
    </location>
</feature>
<sequence>MVFNTSNKIQTVLLADGSTVILNKNSSIEYKDTFNGTRYLELEGEAFFKICRNEEKPFVVKTKNVTTKVLGTSFNVADIDSIVKVVVATGLVEVSDANNSVLLKPNQGVKYSRKNQLFSIEQVHHELSMAWFEDSIYLEKISMKKLADFMKTSYGIDFYFISKDTENVQMSITIKRNESIENIIKKINYISELKLTLKENNMVEVK</sequence>
<dbReference type="PANTHER" id="PTHR30273">
    <property type="entry name" value="PERIPLASMIC SIGNAL SENSOR AND SIGMA FACTOR ACTIVATOR FECR-RELATED"/>
    <property type="match status" value="1"/>
</dbReference>
<evidence type="ECO:0000259" key="2">
    <source>
        <dbReference type="Pfam" id="PF16344"/>
    </source>
</evidence>
<evidence type="ECO:0000259" key="1">
    <source>
        <dbReference type="Pfam" id="PF04773"/>
    </source>
</evidence>
<proteinExistence type="predicted"/>
<reference evidence="3 4" key="1">
    <citation type="journal article" date="2014" name="Genome Announc.">
        <title>Draft Genome Sequences of Marine Flavobacterium Algibacter lectus Strains SS8 and NR4.</title>
        <authorList>
            <person name="Takatani N."/>
            <person name="Nakanishi M."/>
            <person name="Meirelles P."/>
            <person name="Mino S."/>
            <person name="Suda W."/>
            <person name="Oshima K."/>
            <person name="Hattori M."/>
            <person name="Ohkuma M."/>
            <person name="Hosokawa M."/>
            <person name="Miyashita K."/>
            <person name="Thompson F.L."/>
            <person name="Niwa A."/>
            <person name="Sawabe T."/>
            <person name="Sawabe T."/>
        </authorList>
    </citation>
    <scope>NUCLEOTIDE SEQUENCE [LARGE SCALE GENOMIC DNA]</scope>
    <source>
        <strain evidence="3 4">JCM 19300</strain>
    </source>
</reference>
<dbReference type="Pfam" id="PF16344">
    <property type="entry name" value="FecR_C"/>
    <property type="match status" value="1"/>
</dbReference>
<dbReference type="InterPro" id="IPR006860">
    <property type="entry name" value="FecR"/>
</dbReference>
<evidence type="ECO:0000313" key="4">
    <source>
        <dbReference type="Proteomes" id="UP000029644"/>
    </source>
</evidence>
<accession>A0A090VJC4</accession>
<name>A0A090VJC4_9FLAO</name>
<dbReference type="Pfam" id="PF04773">
    <property type="entry name" value="FecR"/>
    <property type="match status" value="1"/>
</dbReference>
<gene>
    <name evidence="3" type="ORF">JCM19300_2008</name>
</gene>
<dbReference type="InterPro" id="IPR012373">
    <property type="entry name" value="Ferrdict_sens_TM"/>
</dbReference>
<dbReference type="EMBL" id="BBNQ01000024">
    <property type="protein sequence ID" value="GAL64860.1"/>
    <property type="molecule type" value="Genomic_DNA"/>
</dbReference>
<dbReference type="InterPro" id="IPR032508">
    <property type="entry name" value="FecR_C"/>
</dbReference>